<proteinExistence type="predicted"/>
<comment type="caution">
    <text evidence="2">The sequence shown here is derived from an EMBL/GenBank/DDBJ whole genome shotgun (WGS) entry which is preliminary data.</text>
</comment>
<dbReference type="Proteomes" id="UP000288805">
    <property type="component" value="Unassembled WGS sequence"/>
</dbReference>
<evidence type="ECO:0000313" key="2">
    <source>
        <dbReference type="EMBL" id="RVW76838.1"/>
    </source>
</evidence>
<evidence type="ECO:0000256" key="1">
    <source>
        <dbReference type="SAM" id="MobiDB-lite"/>
    </source>
</evidence>
<dbReference type="AlphaFoldDB" id="A0A438GXE0"/>
<evidence type="ECO:0000313" key="3">
    <source>
        <dbReference type="Proteomes" id="UP000288805"/>
    </source>
</evidence>
<reference evidence="2 3" key="1">
    <citation type="journal article" date="2018" name="PLoS Genet.">
        <title>Population sequencing reveals clonal diversity and ancestral inbreeding in the grapevine cultivar Chardonnay.</title>
        <authorList>
            <person name="Roach M.J."/>
            <person name="Johnson D.L."/>
            <person name="Bohlmann J."/>
            <person name="van Vuuren H.J."/>
            <person name="Jones S.J."/>
            <person name="Pretorius I.S."/>
            <person name="Schmidt S.A."/>
            <person name="Borneman A.R."/>
        </authorList>
    </citation>
    <scope>NUCLEOTIDE SEQUENCE [LARGE SCALE GENOMIC DNA]</scope>
    <source>
        <strain evidence="3">cv. Chardonnay</strain>
        <tissue evidence="2">Leaf</tissue>
    </source>
</reference>
<dbReference type="EMBL" id="QGNW01000322">
    <property type="protein sequence ID" value="RVW76838.1"/>
    <property type="molecule type" value="Genomic_DNA"/>
</dbReference>
<sequence>MATLSCSSGADCCYSGLAYCHLETMPPEEPPTGEAETVEPSSPQHPPPTN</sequence>
<accession>A0A438GXE0</accession>
<protein>
    <submittedName>
        <fullName evidence="2">Uncharacterized protein</fullName>
    </submittedName>
</protein>
<organism evidence="2 3">
    <name type="scientific">Vitis vinifera</name>
    <name type="common">Grape</name>
    <dbReference type="NCBI Taxonomy" id="29760"/>
    <lineage>
        <taxon>Eukaryota</taxon>
        <taxon>Viridiplantae</taxon>
        <taxon>Streptophyta</taxon>
        <taxon>Embryophyta</taxon>
        <taxon>Tracheophyta</taxon>
        <taxon>Spermatophyta</taxon>
        <taxon>Magnoliopsida</taxon>
        <taxon>eudicotyledons</taxon>
        <taxon>Gunneridae</taxon>
        <taxon>Pentapetalae</taxon>
        <taxon>rosids</taxon>
        <taxon>Vitales</taxon>
        <taxon>Vitaceae</taxon>
        <taxon>Viteae</taxon>
        <taxon>Vitis</taxon>
    </lineage>
</organism>
<gene>
    <name evidence="2" type="ORF">CK203_043100</name>
</gene>
<feature type="region of interest" description="Disordered" evidence="1">
    <location>
        <begin position="23"/>
        <end position="50"/>
    </location>
</feature>
<name>A0A438GXE0_VITVI</name>